<dbReference type="EMBL" id="GL385397">
    <property type="protein sequence ID" value="EJT76203.1"/>
    <property type="molecule type" value="Genomic_DNA"/>
</dbReference>
<reference evidence="2" key="4">
    <citation type="journal article" date="2015" name="G3 (Bethesda)">
        <title>Genome sequences of three phytopathogenic species of the Magnaporthaceae family of fungi.</title>
        <authorList>
            <person name="Okagaki L.H."/>
            <person name="Nunes C.C."/>
            <person name="Sailsbery J."/>
            <person name="Clay B."/>
            <person name="Brown D."/>
            <person name="John T."/>
            <person name="Oh Y."/>
            <person name="Young N."/>
            <person name="Fitzgerald M."/>
            <person name="Haas B.J."/>
            <person name="Zeng Q."/>
            <person name="Young S."/>
            <person name="Adiconis X."/>
            <person name="Fan L."/>
            <person name="Levin J.Z."/>
            <person name="Mitchell T.K."/>
            <person name="Okubara P.A."/>
            <person name="Farman M.L."/>
            <person name="Kohn L.M."/>
            <person name="Birren B."/>
            <person name="Ma L.-J."/>
            <person name="Dean R.A."/>
        </authorList>
    </citation>
    <scope>NUCLEOTIDE SEQUENCE</scope>
    <source>
        <strain evidence="2">R3-111a-1</strain>
    </source>
</reference>
<gene>
    <name evidence="2" type="primary">20346583</name>
    <name evidence="1" type="ORF">GGTG_06125</name>
</gene>
<organism evidence="1">
    <name type="scientific">Gaeumannomyces tritici (strain R3-111a-1)</name>
    <name type="common">Wheat and barley take-all root rot fungus</name>
    <name type="synonym">Gaeumannomyces graminis var. tritici</name>
    <dbReference type="NCBI Taxonomy" id="644352"/>
    <lineage>
        <taxon>Eukaryota</taxon>
        <taxon>Fungi</taxon>
        <taxon>Dikarya</taxon>
        <taxon>Ascomycota</taxon>
        <taxon>Pezizomycotina</taxon>
        <taxon>Sordariomycetes</taxon>
        <taxon>Sordariomycetidae</taxon>
        <taxon>Magnaporthales</taxon>
        <taxon>Magnaporthaceae</taxon>
        <taxon>Gaeumannomyces</taxon>
    </lineage>
</organism>
<reference evidence="2" key="5">
    <citation type="submission" date="2018-04" db="UniProtKB">
        <authorList>
            <consortium name="EnsemblFungi"/>
        </authorList>
    </citation>
    <scope>IDENTIFICATION</scope>
    <source>
        <strain evidence="2">R3-111a-1</strain>
    </source>
</reference>
<reference evidence="3" key="1">
    <citation type="submission" date="2010-07" db="EMBL/GenBank/DDBJ databases">
        <title>The genome sequence of Gaeumannomyces graminis var. tritici strain R3-111a-1.</title>
        <authorList>
            <consortium name="The Broad Institute Genome Sequencing Platform"/>
            <person name="Ma L.-J."/>
            <person name="Dead R."/>
            <person name="Young S."/>
            <person name="Zeng Q."/>
            <person name="Koehrsen M."/>
            <person name="Alvarado L."/>
            <person name="Berlin A."/>
            <person name="Chapman S.B."/>
            <person name="Chen Z."/>
            <person name="Freedman E."/>
            <person name="Gellesch M."/>
            <person name="Goldberg J."/>
            <person name="Griggs A."/>
            <person name="Gujja S."/>
            <person name="Heilman E.R."/>
            <person name="Heiman D."/>
            <person name="Hepburn T."/>
            <person name="Howarth C."/>
            <person name="Jen D."/>
            <person name="Larson L."/>
            <person name="Mehta T."/>
            <person name="Neiman D."/>
            <person name="Pearson M."/>
            <person name="Roberts A."/>
            <person name="Saif S."/>
            <person name="Shea T."/>
            <person name="Shenoy N."/>
            <person name="Sisk P."/>
            <person name="Stolte C."/>
            <person name="Sykes S."/>
            <person name="Walk T."/>
            <person name="White J."/>
            <person name="Yandava C."/>
            <person name="Haas B."/>
            <person name="Nusbaum C."/>
            <person name="Birren B."/>
        </authorList>
    </citation>
    <scope>NUCLEOTIDE SEQUENCE [LARGE SCALE GENOMIC DNA]</scope>
    <source>
        <strain evidence="3">R3-111a-1</strain>
    </source>
</reference>
<evidence type="ECO:0000313" key="2">
    <source>
        <dbReference type="EnsemblFungi" id="EJT76203"/>
    </source>
</evidence>
<evidence type="ECO:0000313" key="3">
    <source>
        <dbReference type="Proteomes" id="UP000006039"/>
    </source>
</evidence>
<evidence type="ECO:0000313" key="1">
    <source>
        <dbReference type="EMBL" id="EJT76203.1"/>
    </source>
</evidence>
<name>J3NXX0_GAET3</name>
<protein>
    <submittedName>
        <fullName evidence="1 2">Uncharacterized protein</fullName>
    </submittedName>
</protein>
<sequence>MAAVRSIVASLSSAIRVPQTLCHQRQRCRSANLTPARPSGGNRQIALILILVI</sequence>
<reference evidence="1" key="3">
    <citation type="submission" date="2010-09" db="EMBL/GenBank/DDBJ databases">
        <title>Annotation of Gaeumannomyces graminis var. tritici R3-111a-1.</title>
        <authorList>
            <consortium name="The Broad Institute Genome Sequencing Platform"/>
            <person name="Ma L.-J."/>
            <person name="Dead R."/>
            <person name="Young S.K."/>
            <person name="Zeng Q."/>
            <person name="Gargeya S."/>
            <person name="Fitzgerald M."/>
            <person name="Haas B."/>
            <person name="Abouelleil A."/>
            <person name="Alvarado L."/>
            <person name="Arachchi H.M."/>
            <person name="Berlin A."/>
            <person name="Brown A."/>
            <person name="Chapman S.B."/>
            <person name="Chen Z."/>
            <person name="Dunbar C."/>
            <person name="Freedman E."/>
            <person name="Gearin G."/>
            <person name="Gellesch M."/>
            <person name="Goldberg J."/>
            <person name="Griggs A."/>
            <person name="Gujja S."/>
            <person name="Heiman D."/>
            <person name="Howarth C."/>
            <person name="Larson L."/>
            <person name="Lui A."/>
            <person name="MacDonald P.J.P."/>
            <person name="Mehta T."/>
            <person name="Montmayeur A."/>
            <person name="Murphy C."/>
            <person name="Neiman D."/>
            <person name="Pearson M."/>
            <person name="Priest M."/>
            <person name="Roberts A."/>
            <person name="Saif S."/>
            <person name="Shea T."/>
            <person name="Shenoy N."/>
            <person name="Sisk P."/>
            <person name="Stolte C."/>
            <person name="Sykes S."/>
            <person name="Yandava C."/>
            <person name="Wortman J."/>
            <person name="Nusbaum C."/>
            <person name="Birren B."/>
        </authorList>
    </citation>
    <scope>NUCLEOTIDE SEQUENCE</scope>
    <source>
        <strain evidence="1">R3-111a-1</strain>
    </source>
</reference>
<accession>J3NXX0</accession>
<dbReference type="Proteomes" id="UP000006039">
    <property type="component" value="Unassembled WGS sequence"/>
</dbReference>
<dbReference type="EnsemblFungi" id="EJT76203">
    <property type="protein sequence ID" value="EJT76203"/>
    <property type="gene ID" value="GGTG_06125"/>
</dbReference>
<proteinExistence type="predicted"/>
<dbReference type="VEuPathDB" id="FungiDB:GGTG_06125"/>
<dbReference type="RefSeq" id="XP_009222203.1">
    <property type="nucleotide sequence ID" value="XM_009223939.1"/>
</dbReference>
<dbReference type="GeneID" id="20346583"/>
<dbReference type="AlphaFoldDB" id="J3NXX0"/>
<reference evidence="1" key="2">
    <citation type="submission" date="2010-07" db="EMBL/GenBank/DDBJ databases">
        <authorList>
            <consortium name="The Broad Institute Genome Sequencing Platform"/>
            <consortium name="Broad Institute Genome Sequencing Center for Infectious Disease"/>
            <person name="Ma L.-J."/>
            <person name="Dead R."/>
            <person name="Young S."/>
            <person name="Zeng Q."/>
            <person name="Koehrsen M."/>
            <person name="Alvarado L."/>
            <person name="Berlin A."/>
            <person name="Chapman S.B."/>
            <person name="Chen Z."/>
            <person name="Freedman E."/>
            <person name="Gellesch M."/>
            <person name="Goldberg J."/>
            <person name="Griggs A."/>
            <person name="Gujja S."/>
            <person name="Heilman E.R."/>
            <person name="Heiman D."/>
            <person name="Hepburn T."/>
            <person name="Howarth C."/>
            <person name="Jen D."/>
            <person name="Larson L."/>
            <person name="Mehta T."/>
            <person name="Neiman D."/>
            <person name="Pearson M."/>
            <person name="Roberts A."/>
            <person name="Saif S."/>
            <person name="Shea T."/>
            <person name="Shenoy N."/>
            <person name="Sisk P."/>
            <person name="Stolte C."/>
            <person name="Sykes S."/>
            <person name="Walk T."/>
            <person name="White J."/>
            <person name="Yandava C."/>
            <person name="Haas B."/>
            <person name="Nusbaum C."/>
            <person name="Birren B."/>
        </authorList>
    </citation>
    <scope>NUCLEOTIDE SEQUENCE</scope>
    <source>
        <strain evidence="1">R3-111a-1</strain>
    </source>
</reference>
<dbReference type="HOGENOM" id="CLU_3068796_0_0_1"/>
<keyword evidence="3" id="KW-1185">Reference proteome</keyword>